<dbReference type="EMBL" id="LKBA01000008">
    <property type="protein sequence ID" value="KPN62937.1"/>
    <property type="molecule type" value="Genomic_DNA"/>
</dbReference>
<comment type="caution">
    <text evidence="3">The sequence shown here is derived from an EMBL/GenBank/DDBJ whole genome shotgun (WGS) entry which is preliminary data.</text>
</comment>
<dbReference type="PROSITE" id="PS51257">
    <property type="entry name" value="PROKAR_LIPOPROTEIN"/>
    <property type="match status" value="1"/>
</dbReference>
<evidence type="ECO:0000256" key="2">
    <source>
        <dbReference type="SAM" id="SignalP"/>
    </source>
</evidence>
<organism evidence="3 4">
    <name type="scientific">Aliiroseovarius crassostreae</name>
    <dbReference type="NCBI Taxonomy" id="154981"/>
    <lineage>
        <taxon>Bacteria</taxon>
        <taxon>Pseudomonadati</taxon>
        <taxon>Pseudomonadota</taxon>
        <taxon>Alphaproteobacteria</taxon>
        <taxon>Rhodobacterales</taxon>
        <taxon>Paracoccaceae</taxon>
        <taxon>Aliiroseovarius</taxon>
    </lineage>
</organism>
<dbReference type="Proteomes" id="UP000050471">
    <property type="component" value="Unassembled WGS sequence"/>
</dbReference>
<proteinExistence type="predicted"/>
<dbReference type="AlphaFoldDB" id="A0A0P7I1X8"/>
<keyword evidence="4" id="KW-1185">Reference proteome</keyword>
<feature type="region of interest" description="Disordered" evidence="1">
    <location>
        <begin position="52"/>
        <end position="73"/>
    </location>
</feature>
<feature type="signal peptide" evidence="2">
    <location>
        <begin position="1"/>
        <end position="24"/>
    </location>
</feature>
<name>A0A0P7I1X8_9RHOB</name>
<evidence type="ECO:0008006" key="5">
    <source>
        <dbReference type="Google" id="ProtNLM"/>
    </source>
</evidence>
<feature type="chain" id="PRO_5006139715" description="Argininosuccinate lyase" evidence="2">
    <location>
        <begin position="25"/>
        <end position="73"/>
    </location>
</feature>
<gene>
    <name evidence="3" type="ORF">AKJ29_01975</name>
</gene>
<evidence type="ECO:0000313" key="4">
    <source>
        <dbReference type="Proteomes" id="UP000050471"/>
    </source>
</evidence>
<evidence type="ECO:0000313" key="3">
    <source>
        <dbReference type="EMBL" id="KPN62937.1"/>
    </source>
</evidence>
<reference evidence="3 4" key="1">
    <citation type="submission" date="2015-09" db="EMBL/GenBank/DDBJ databases">
        <title>Draft genome sequence of Aliiroseovarius crassostreae CV919-312TSm, the causative agent of Roseovarius Oyster Disease (formerly Juvenile Oyster Disease).</title>
        <authorList>
            <person name="Kessner L."/>
            <person name="Spinard E."/>
            <person name="Nelson D."/>
        </authorList>
    </citation>
    <scope>NUCLEOTIDE SEQUENCE [LARGE SCALE GENOMIC DNA]</scope>
    <source>
        <strain evidence="3 4">CV919-312</strain>
    </source>
</reference>
<dbReference type="STRING" id="154981.AKJ29_01975"/>
<protein>
    <recommendedName>
        <fullName evidence="5">Argininosuccinate lyase</fullName>
    </recommendedName>
</protein>
<keyword evidence="2" id="KW-0732">Signal</keyword>
<sequence>MITMHKLSRVTFLILAAGSLAACAGNYNPHRPGDLVNTDTFVSNVLEEHGVIRRQNTKPIPGTSTDEEEVPTS</sequence>
<dbReference type="RefSeq" id="WP_055190851.1">
    <property type="nucleotide sequence ID" value="NZ_LKBA01000008.1"/>
</dbReference>
<evidence type="ECO:0000256" key="1">
    <source>
        <dbReference type="SAM" id="MobiDB-lite"/>
    </source>
</evidence>
<accession>A0A0P7I1X8</accession>